<feature type="compositionally biased region" description="Acidic residues" evidence="1">
    <location>
        <begin position="39"/>
        <end position="56"/>
    </location>
</feature>
<dbReference type="Proteomes" id="UP000028545">
    <property type="component" value="Unassembled WGS sequence"/>
</dbReference>
<sequence>MKVFTVLLVAAGVASAATVPQNSRHGTLVVRQNSTETSTDAEEADVDAEVEDEEENSEVRTQIEDEDVSSQTSSLNFDDFSLSDFINLGVTDVLNIDNLSQHELDLATVLDAMLNGLGFSGLVSIDDFIGFGFNAQLQMFLAFQQIAQLLSIGRLGINDAFGLIRGNLISAGFTGFGNIGGFRGGFNGFGGLSGLNGINNLNVEDLAASLGINVNDLNQGNGGNNNNNNNNNNDNNEEEEEDLSDFTR</sequence>
<feature type="signal peptide" evidence="2">
    <location>
        <begin position="1"/>
        <end position="16"/>
    </location>
</feature>
<reference evidence="3 4" key="1">
    <citation type="journal article" date="2014" name="Genome Announc.">
        <title>Draft genome sequence of the pathogenic fungus Scedosporium apiospermum.</title>
        <authorList>
            <person name="Vandeputte P."/>
            <person name="Ghamrawi S."/>
            <person name="Rechenmann M."/>
            <person name="Iltis A."/>
            <person name="Giraud S."/>
            <person name="Fleury M."/>
            <person name="Thornton C."/>
            <person name="Delhaes L."/>
            <person name="Meyer W."/>
            <person name="Papon N."/>
            <person name="Bouchara J.P."/>
        </authorList>
    </citation>
    <scope>NUCLEOTIDE SEQUENCE [LARGE SCALE GENOMIC DNA]</scope>
    <source>
        <strain evidence="3 4">IHEM 14462</strain>
    </source>
</reference>
<organism evidence="3 4">
    <name type="scientific">Pseudallescheria apiosperma</name>
    <name type="common">Scedosporium apiospermum</name>
    <dbReference type="NCBI Taxonomy" id="563466"/>
    <lineage>
        <taxon>Eukaryota</taxon>
        <taxon>Fungi</taxon>
        <taxon>Dikarya</taxon>
        <taxon>Ascomycota</taxon>
        <taxon>Pezizomycotina</taxon>
        <taxon>Sordariomycetes</taxon>
        <taxon>Hypocreomycetidae</taxon>
        <taxon>Microascales</taxon>
        <taxon>Microascaceae</taxon>
        <taxon>Scedosporium</taxon>
    </lineage>
</organism>
<keyword evidence="4" id="KW-1185">Reference proteome</keyword>
<feature type="compositionally biased region" description="Low complexity" evidence="1">
    <location>
        <begin position="219"/>
        <end position="234"/>
    </location>
</feature>
<evidence type="ECO:0000313" key="3">
    <source>
        <dbReference type="EMBL" id="KEZ41396.1"/>
    </source>
</evidence>
<feature type="chain" id="PRO_5001775254" evidence="2">
    <location>
        <begin position="17"/>
        <end position="248"/>
    </location>
</feature>
<feature type="region of interest" description="Disordered" evidence="1">
    <location>
        <begin position="32"/>
        <end position="66"/>
    </location>
</feature>
<evidence type="ECO:0000256" key="1">
    <source>
        <dbReference type="SAM" id="MobiDB-lite"/>
    </source>
</evidence>
<dbReference type="HOGENOM" id="CLU_1120664_0_0_1"/>
<dbReference type="RefSeq" id="XP_016641195.1">
    <property type="nucleotide sequence ID" value="XM_016789368.1"/>
</dbReference>
<feature type="region of interest" description="Disordered" evidence="1">
    <location>
        <begin position="219"/>
        <end position="248"/>
    </location>
</feature>
<accession>A0A084G234</accession>
<keyword evidence="2" id="KW-0732">Signal</keyword>
<dbReference type="EMBL" id="JOWA01000110">
    <property type="protein sequence ID" value="KEZ41396.1"/>
    <property type="molecule type" value="Genomic_DNA"/>
</dbReference>
<gene>
    <name evidence="3" type="ORF">SAPIO_CDS7520</name>
</gene>
<comment type="caution">
    <text evidence="3">The sequence shown here is derived from an EMBL/GenBank/DDBJ whole genome shotgun (WGS) entry which is preliminary data.</text>
</comment>
<proteinExistence type="predicted"/>
<evidence type="ECO:0000256" key="2">
    <source>
        <dbReference type="SAM" id="SignalP"/>
    </source>
</evidence>
<dbReference type="VEuPathDB" id="FungiDB:SAPIO_CDS7520"/>
<dbReference type="AlphaFoldDB" id="A0A084G234"/>
<dbReference type="OrthoDB" id="10523278at2759"/>
<protein>
    <submittedName>
        <fullName evidence="3">Uncharacterized protein</fullName>
    </submittedName>
</protein>
<name>A0A084G234_PSEDA</name>
<feature type="compositionally biased region" description="Acidic residues" evidence="1">
    <location>
        <begin position="235"/>
        <end position="248"/>
    </location>
</feature>
<evidence type="ECO:0000313" key="4">
    <source>
        <dbReference type="Proteomes" id="UP000028545"/>
    </source>
</evidence>
<dbReference type="GeneID" id="27726592"/>
<dbReference type="KEGG" id="sapo:SAPIO_CDS7520"/>